<dbReference type="InterPro" id="IPR018356">
    <property type="entry name" value="Tscrpt_reg_HTH_DeoR_CS"/>
</dbReference>
<dbReference type="Gene3D" id="1.10.10.10">
    <property type="entry name" value="Winged helix-like DNA-binding domain superfamily/Winged helix DNA-binding domain"/>
    <property type="match status" value="1"/>
</dbReference>
<dbReference type="PROSITE" id="PS00894">
    <property type="entry name" value="HTH_DEOR_1"/>
    <property type="match status" value="1"/>
</dbReference>
<dbReference type="InterPro" id="IPR014036">
    <property type="entry name" value="DeoR-like_C"/>
</dbReference>
<dbReference type="InterPro" id="IPR050313">
    <property type="entry name" value="Carb_Metab_HTH_regulators"/>
</dbReference>
<dbReference type="PROSITE" id="PS51000">
    <property type="entry name" value="HTH_DEOR_2"/>
    <property type="match status" value="1"/>
</dbReference>
<dbReference type="Pfam" id="PF08220">
    <property type="entry name" value="HTH_DeoR"/>
    <property type="match status" value="1"/>
</dbReference>
<dbReference type="GO" id="GO:0003677">
    <property type="term" value="F:DNA binding"/>
    <property type="evidence" value="ECO:0007669"/>
    <property type="project" value="UniProtKB-KW"/>
</dbReference>
<evidence type="ECO:0000313" key="5">
    <source>
        <dbReference type="Proteomes" id="UP000251241"/>
    </source>
</evidence>
<dbReference type="InterPro" id="IPR036388">
    <property type="entry name" value="WH-like_DNA-bd_sf"/>
</dbReference>
<dbReference type="InterPro" id="IPR037171">
    <property type="entry name" value="NagB/RpiA_transferase-like"/>
</dbReference>
<accession>A0A2X2J915</accession>
<dbReference type="SUPFAM" id="SSF46785">
    <property type="entry name" value="Winged helix' DNA-binding domain"/>
    <property type="match status" value="1"/>
</dbReference>
<dbReference type="Gene3D" id="3.40.50.1360">
    <property type="match status" value="1"/>
</dbReference>
<evidence type="ECO:0000256" key="2">
    <source>
        <dbReference type="ARBA" id="ARBA00023125"/>
    </source>
</evidence>
<dbReference type="SMART" id="SM00420">
    <property type="entry name" value="HTH_DEOR"/>
    <property type="match status" value="1"/>
</dbReference>
<dbReference type="EMBL" id="UAUU01000002">
    <property type="protein sequence ID" value="SPZ83525.1"/>
    <property type="molecule type" value="Genomic_DNA"/>
</dbReference>
<gene>
    <name evidence="4" type="primary">glcR_1</name>
    <name evidence="4" type="ORF">NCTC11343_00044</name>
</gene>
<dbReference type="PRINTS" id="PR00037">
    <property type="entry name" value="HTHLACR"/>
</dbReference>
<evidence type="ECO:0000256" key="1">
    <source>
        <dbReference type="ARBA" id="ARBA00023015"/>
    </source>
</evidence>
<dbReference type="Proteomes" id="UP000251241">
    <property type="component" value="Unassembled WGS sequence"/>
</dbReference>
<dbReference type="AlphaFoldDB" id="A0A2X2J915"/>
<evidence type="ECO:0000313" key="4">
    <source>
        <dbReference type="EMBL" id="SPZ83525.1"/>
    </source>
</evidence>
<evidence type="ECO:0000256" key="3">
    <source>
        <dbReference type="ARBA" id="ARBA00023163"/>
    </source>
</evidence>
<dbReference type="SUPFAM" id="SSF100950">
    <property type="entry name" value="NagB/RpiA/CoA transferase-like"/>
    <property type="match status" value="1"/>
</dbReference>
<keyword evidence="3" id="KW-0804">Transcription</keyword>
<dbReference type="Pfam" id="PF00455">
    <property type="entry name" value="DeoRC"/>
    <property type="match status" value="1"/>
</dbReference>
<reference evidence="4 5" key="1">
    <citation type="submission" date="2018-06" db="EMBL/GenBank/DDBJ databases">
        <authorList>
            <consortium name="Pathogen Informatics"/>
            <person name="Doyle S."/>
        </authorList>
    </citation>
    <scope>NUCLEOTIDE SEQUENCE [LARGE SCALE GENOMIC DNA]</scope>
    <source>
        <strain evidence="4 5">NCTC11343</strain>
    </source>
</reference>
<proteinExistence type="predicted"/>
<sequence>MLKEERFEVILRELASRRKVKFEELAVLLAVSEDTIRRDIDLLYRNGLLSKTRGGAMLREKDPLTFQDRQSFLTKEKDIIALKVQPFLKDGMTLFVDGGTTTWAVVNAMPLDILIRMVTNNFSIVPLLEKFKNVELIFLGGNFEPDLAVTSGITTCMEVAKYNADIFIMGTCAVDPELGVSATSAADGETKKMMVQCAKKTIALASQNKLYQGELFRVCPIDSLTALITDLDSNDSELNPFRNMDLQIV</sequence>
<name>A0A2X2J915_SPHMU</name>
<organism evidence="4 5">
    <name type="scientific">Sphingobacterium multivorum</name>
    <dbReference type="NCBI Taxonomy" id="28454"/>
    <lineage>
        <taxon>Bacteria</taxon>
        <taxon>Pseudomonadati</taxon>
        <taxon>Bacteroidota</taxon>
        <taxon>Sphingobacteriia</taxon>
        <taxon>Sphingobacteriales</taxon>
        <taxon>Sphingobacteriaceae</taxon>
        <taxon>Sphingobacterium</taxon>
    </lineage>
</organism>
<dbReference type="PANTHER" id="PTHR30363:SF44">
    <property type="entry name" value="AGA OPERON TRANSCRIPTIONAL REPRESSOR-RELATED"/>
    <property type="match status" value="1"/>
</dbReference>
<dbReference type="GO" id="GO:0003700">
    <property type="term" value="F:DNA-binding transcription factor activity"/>
    <property type="evidence" value="ECO:0007669"/>
    <property type="project" value="InterPro"/>
</dbReference>
<dbReference type="InterPro" id="IPR001034">
    <property type="entry name" value="DeoR_HTH"/>
</dbReference>
<dbReference type="PANTHER" id="PTHR30363">
    <property type="entry name" value="HTH-TYPE TRANSCRIPTIONAL REGULATOR SRLR-RELATED"/>
    <property type="match status" value="1"/>
</dbReference>
<dbReference type="RefSeq" id="WP_112373450.1">
    <property type="nucleotide sequence ID" value="NZ_CP069793.1"/>
</dbReference>
<keyword evidence="1" id="KW-0805">Transcription regulation</keyword>
<dbReference type="InterPro" id="IPR036390">
    <property type="entry name" value="WH_DNA-bd_sf"/>
</dbReference>
<keyword evidence="2" id="KW-0238">DNA-binding</keyword>
<protein>
    <submittedName>
        <fullName evidence="4">HTH-type transcriptional repressor glcR</fullName>
    </submittedName>
</protein>
<dbReference type="SMART" id="SM01134">
    <property type="entry name" value="DeoRC"/>
    <property type="match status" value="1"/>
</dbReference>
<dbReference type="GeneID" id="97181797"/>